<keyword evidence="2" id="KW-1185">Reference proteome</keyword>
<comment type="caution">
    <text evidence="1">The sequence shown here is derived from an EMBL/GenBank/DDBJ whole genome shotgun (WGS) entry which is preliminary data.</text>
</comment>
<organism evidence="1 2">
    <name type="scientific">Opisthorchis felineus</name>
    <dbReference type="NCBI Taxonomy" id="147828"/>
    <lineage>
        <taxon>Eukaryota</taxon>
        <taxon>Metazoa</taxon>
        <taxon>Spiralia</taxon>
        <taxon>Lophotrochozoa</taxon>
        <taxon>Platyhelminthes</taxon>
        <taxon>Trematoda</taxon>
        <taxon>Digenea</taxon>
        <taxon>Opisthorchiida</taxon>
        <taxon>Opisthorchiata</taxon>
        <taxon>Opisthorchiidae</taxon>
        <taxon>Opisthorchis</taxon>
    </lineage>
</organism>
<dbReference type="AlphaFoldDB" id="A0A4S2LYM0"/>
<proteinExistence type="predicted"/>
<dbReference type="EMBL" id="SJOL01006436">
    <property type="protein sequence ID" value="TGZ66919.1"/>
    <property type="molecule type" value="Genomic_DNA"/>
</dbReference>
<dbReference type="Proteomes" id="UP000308267">
    <property type="component" value="Unassembled WGS sequence"/>
</dbReference>
<name>A0A4S2LYM0_OPIFE</name>
<evidence type="ECO:0000313" key="1">
    <source>
        <dbReference type="EMBL" id="TGZ66919.1"/>
    </source>
</evidence>
<sequence>MMNQYAMHLLLAHHYGDSEVNTCFNSSEKGWNKTVLINYSRNILRYRLPVRCGCSARRWWFSPFGVWGGSIQRLRSCLEVKYKQTIATTCGNPQKGNWKKDGFVYN</sequence>
<reference evidence="1 2" key="1">
    <citation type="journal article" date="2019" name="BMC Genomics">
        <title>New insights from Opisthorchis felineus genome: update on genomics of the epidemiologically important liver flukes.</title>
        <authorList>
            <person name="Ershov N.I."/>
            <person name="Mordvinov V.A."/>
            <person name="Prokhortchouk E.B."/>
            <person name="Pakharukova M.Y."/>
            <person name="Gunbin K.V."/>
            <person name="Ustyantsev K."/>
            <person name="Genaev M.A."/>
            <person name="Blinov A.G."/>
            <person name="Mazur A."/>
            <person name="Boulygina E."/>
            <person name="Tsygankova S."/>
            <person name="Khrameeva E."/>
            <person name="Chekanov N."/>
            <person name="Fan G."/>
            <person name="Xiao A."/>
            <person name="Zhang H."/>
            <person name="Xu X."/>
            <person name="Yang H."/>
            <person name="Solovyev V."/>
            <person name="Lee S.M."/>
            <person name="Liu X."/>
            <person name="Afonnikov D.A."/>
            <person name="Skryabin K.G."/>
        </authorList>
    </citation>
    <scope>NUCLEOTIDE SEQUENCE [LARGE SCALE GENOMIC DNA]</scope>
    <source>
        <strain evidence="1">AK-0245</strain>
        <tissue evidence="1">Whole organism</tissue>
    </source>
</reference>
<evidence type="ECO:0000313" key="2">
    <source>
        <dbReference type="Proteomes" id="UP000308267"/>
    </source>
</evidence>
<gene>
    <name evidence="1" type="ORF">CRM22_005085</name>
</gene>
<accession>A0A4S2LYM0</accession>
<protein>
    <submittedName>
        <fullName evidence="1">Uncharacterized protein</fullName>
    </submittedName>
</protein>